<dbReference type="EMBL" id="CP155447">
    <property type="protein sequence ID" value="XBH06472.1"/>
    <property type="molecule type" value="Genomic_DNA"/>
</dbReference>
<protein>
    <submittedName>
        <fullName evidence="1">Uncharacterized protein</fullName>
    </submittedName>
</protein>
<dbReference type="AlphaFoldDB" id="A0AAU7CLT0"/>
<sequence>MPQDDGIEGQVSDQCRGDGIAWRTARLAVLRLSQARGQSAEMRRAEGAVVDAVDELEGQARFAVEGTQPGADPY</sequence>
<organism evidence="1">
    <name type="scientific">Singulisphaera sp. Ch08</name>
    <dbReference type="NCBI Taxonomy" id="3120278"/>
    <lineage>
        <taxon>Bacteria</taxon>
        <taxon>Pseudomonadati</taxon>
        <taxon>Planctomycetota</taxon>
        <taxon>Planctomycetia</taxon>
        <taxon>Isosphaerales</taxon>
        <taxon>Isosphaeraceae</taxon>
        <taxon>Singulisphaera</taxon>
    </lineage>
</organism>
<proteinExistence type="predicted"/>
<accession>A0AAU7CLT0</accession>
<dbReference type="RefSeq" id="WP_406699322.1">
    <property type="nucleotide sequence ID" value="NZ_CP155447.1"/>
</dbReference>
<name>A0AAU7CLT0_9BACT</name>
<gene>
    <name evidence="1" type="ORF">V5E97_10665</name>
</gene>
<reference evidence="1" key="1">
    <citation type="submission" date="2024-05" db="EMBL/GenBank/DDBJ databases">
        <title>Planctomycetes of the genus Singulisphaera possess chitinolytic capabilities.</title>
        <authorList>
            <person name="Ivanova A."/>
        </authorList>
    </citation>
    <scope>NUCLEOTIDE SEQUENCE</scope>
    <source>
        <strain evidence="1">Ch08T</strain>
    </source>
</reference>
<evidence type="ECO:0000313" key="1">
    <source>
        <dbReference type="EMBL" id="XBH06472.1"/>
    </source>
</evidence>